<keyword evidence="1" id="KW-0472">Membrane</keyword>
<feature type="transmembrane region" description="Helical" evidence="1">
    <location>
        <begin position="24"/>
        <end position="47"/>
    </location>
</feature>
<sequence length="53" mass="5875">MRTIWIPEPLYRAWPWLAMLSGSFFAATAPTLASLALGVGLVVYGAFTRLARY</sequence>
<dbReference type="AlphaFoldDB" id="A0A1M5S5H7"/>
<dbReference type="EMBL" id="FQXS01000001">
    <property type="protein sequence ID" value="SHH33729.1"/>
    <property type="molecule type" value="Genomic_DNA"/>
</dbReference>
<accession>A0A1M5S5H7</accession>
<keyword evidence="3" id="KW-1185">Reference proteome</keyword>
<evidence type="ECO:0000313" key="2">
    <source>
        <dbReference type="EMBL" id="SHH33729.1"/>
    </source>
</evidence>
<name>A0A1M5S5H7_9BACT</name>
<gene>
    <name evidence="2" type="ORF">SAMN02745124_00172</name>
</gene>
<evidence type="ECO:0000313" key="3">
    <source>
        <dbReference type="Proteomes" id="UP000184139"/>
    </source>
</evidence>
<organism evidence="2 3">
    <name type="scientific">Desulfofustis glycolicus DSM 9705</name>
    <dbReference type="NCBI Taxonomy" id="1121409"/>
    <lineage>
        <taxon>Bacteria</taxon>
        <taxon>Pseudomonadati</taxon>
        <taxon>Thermodesulfobacteriota</taxon>
        <taxon>Desulfobulbia</taxon>
        <taxon>Desulfobulbales</taxon>
        <taxon>Desulfocapsaceae</taxon>
        <taxon>Desulfofustis</taxon>
    </lineage>
</organism>
<protein>
    <submittedName>
        <fullName evidence="2">Uncharacterized protein</fullName>
    </submittedName>
</protein>
<dbReference type="Proteomes" id="UP000184139">
    <property type="component" value="Unassembled WGS sequence"/>
</dbReference>
<dbReference type="STRING" id="1121409.SAMN02745124_00172"/>
<proteinExistence type="predicted"/>
<evidence type="ECO:0000256" key="1">
    <source>
        <dbReference type="SAM" id="Phobius"/>
    </source>
</evidence>
<keyword evidence="1" id="KW-1133">Transmembrane helix</keyword>
<reference evidence="2 3" key="1">
    <citation type="submission" date="2016-11" db="EMBL/GenBank/DDBJ databases">
        <authorList>
            <person name="Jaros S."/>
            <person name="Januszkiewicz K."/>
            <person name="Wedrychowicz H."/>
        </authorList>
    </citation>
    <scope>NUCLEOTIDE SEQUENCE [LARGE SCALE GENOMIC DNA]</scope>
    <source>
        <strain evidence="2 3">DSM 9705</strain>
    </source>
</reference>
<dbReference type="RefSeq" id="WP_153307063.1">
    <property type="nucleotide sequence ID" value="NZ_FQXS01000001.1"/>
</dbReference>
<keyword evidence="1" id="KW-0812">Transmembrane</keyword>